<dbReference type="InterPro" id="IPR008967">
    <property type="entry name" value="p53-like_TF_DNA-bd_sf"/>
</dbReference>
<evidence type="ECO:0000256" key="5">
    <source>
        <dbReference type="ARBA" id="ARBA00023242"/>
    </source>
</evidence>
<comment type="subcellular location">
    <subcellularLocation>
        <location evidence="1 6">Nucleus</location>
    </subcellularLocation>
</comment>
<keyword evidence="3 6" id="KW-0238">DNA-binding</keyword>
<dbReference type="Pfam" id="PF00907">
    <property type="entry name" value="T-box"/>
    <property type="match status" value="1"/>
</dbReference>
<dbReference type="Gene3D" id="2.60.40.820">
    <property type="entry name" value="Transcription factor, T-box"/>
    <property type="match status" value="1"/>
</dbReference>
<keyword evidence="4" id="KW-0804">Transcription</keyword>
<dbReference type="GO" id="GO:0000978">
    <property type="term" value="F:RNA polymerase II cis-regulatory region sequence-specific DNA binding"/>
    <property type="evidence" value="ECO:0007669"/>
    <property type="project" value="InterPro"/>
</dbReference>
<dbReference type="SUPFAM" id="SSF49417">
    <property type="entry name" value="p53-like transcription factors"/>
    <property type="match status" value="1"/>
</dbReference>
<dbReference type="GO" id="GO:0000785">
    <property type="term" value="C:chromatin"/>
    <property type="evidence" value="ECO:0007669"/>
    <property type="project" value="TreeGrafter"/>
</dbReference>
<dbReference type="InterPro" id="IPR046360">
    <property type="entry name" value="T-box_DNA-bd"/>
</dbReference>
<dbReference type="FunFam" id="2.60.40.820:FF:000001">
    <property type="entry name" value="T-box transcription factor TBX18"/>
    <property type="match status" value="1"/>
</dbReference>
<proteinExistence type="predicted"/>
<dbReference type="GO" id="GO:0005634">
    <property type="term" value="C:nucleus"/>
    <property type="evidence" value="ECO:0007669"/>
    <property type="project" value="UniProtKB-SubCell"/>
</dbReference>
<dbReference type="GO" id="GO:0000981">
    <property type="term" value="F:DNA-binding transcription factor activity, RNA polymerase II-specific"/>
    <property type="evidence" value="ECO:0007669"/>
    <property type="project" value="TreeGrafter"/>
</dbReference>
<accession>S7N460</accession>
<dbReference type="PRINTS" id="PR00937">
    <property type="entry name" value="TBOX"/>
</dbReference>
<evidence type="ECO:0000256" key="7">
    <source>
        <dbReference type="SAM" id="MobiDB-lite"/>
    </source>
</evidence>
<evidence type="ECO:0000256" key="6">
    <source>
        <dbReference type="PROSITE-ProRule" id="PRU00201"/>
    </source>
</evidence>
<organism evidence="9 10">
    <name type="scientific">Myotis brandtii</name>
    <name type="common">Brandt's bat</name>
    <dbReference type="NCBI Taxonomy" id="109478"/>
    <lineage>
        <taxon>Eukaryota</taxon>
        <taxon>Metazoa</taxon>
        <taxon>Chordata</taxon>
        <taxon>Craniata</taxon>
        <taxon>Vertebrata</taxon>
        <taxon>Euteleostomi</taxon>
        <taxon>Mammalia</taxon>
        <taxon>Eutheria</taxon>
        <taxon>Laurasiatheria</taxon>
        <taxon>Chiroptera</taxon>
        <taxon>Yangochiroptera</taxon>
        <taxon>Vespertilionidae</taxon>
        <taxon>Myotis</taxon>
    </lineage>
</organism>
<keyword evidence="5 6" id="KW-0539">Nucleus</keyword>
<protein>
    <submittedName>
        <fullName evidence="9">T-box transcription factor TBX22</fullName>
    </submittedName>
</protein>
<feature type="domain" description="T-box" evidence="8">
    <location>
        <begin position="71"/>
        <end position="258"/>
    </location>
</feature>
<evidence type="ECO:0000313" key="10">
    <source>
        <dbReference type="Proteomes" id="UP000052978"/>
    </source>
</evidence>
<comment type="caution">
    <text evidence="6">Lacks conserved residue(s) required for the propagation of feature annotation.</text>
</comment>
<gene>
    <name evidence="9" type="ORF">D623_10010932</name>
</gene>
<reference evidence="9 10" key="1">
    <citation type="journal article" date="2013" name="Nat. Commun.">
        <title>Genome analysis reveals insights into physiology and longevity of the Brandt's bat Myotis brandtii.</title>
        <authorList>
            <person name="Seim I."/>
            <person name="Fang X."/>
            <person name="Xiong Z."/>
            <person name="Lobanov A.V."/>
            <person name="Huang Z."/>
            <person name="Ma S."/>
            <person name="Feng Y."/>
            <person name="Turanov A.A."/>
            <person name="Zhu Y."/>
            <person name="Lenz T.L."/>
            <person name="Gerashchenko M.V."/>
            <person name="Fan D."/>
            <person name="Hee Yim S."/>
            <person name="Yao X."/>
            <person name="Jordan D."/>
            <person name="Xiong Y."/>
            <person name="Ma Y."/>
            <person name="Lyapunov A.N."/>
            <person name="Chen G."/>
            <person name="Kulakova O.I."/>
            <person name="Sun Y."/>
            <person name="Lee S.G."/>
            <person name="Bronson R.T."/>
            <person name="Moskalev A.A."/>
            <person name="Sunyaev S.R."/>
            <person name="Zhang G."/>
            <person name="Krogh A."/>
            <person name="Wang J."/>
            <person name="Gladyshev V.N."/>
        </authorList>
    </citation>
    <scope>NUCLEOTIDE SEQUENCE [LARGE SCALE GENOMIC DNA]</scope>
</reference>
<evidence type="ECO:0000256" key="4">
    <source>
        <dbReference type="ARBA" id="ARBA00023163"/>
    </source>
</evidence>
<dbReference type="InterPro" id="IPR001699">
    <property type="entry name" value="TF_T-box"/>
</dbReference>
<evidence type="ECO:0000259" key="8">
    <source>
        <dbReference type="PROSITE" id="PS50252"/>
    </source>
</evidence>
<dbReference type="PROSITE" id="PS50252">
    <property type="entry name" value="TBOX_3"/>
    <property type="match status" value="1"/>
</dbReference>
<dbReference type="PROSITE" id="PS01283">
    <property type="entry name" value="TBOX_1"/>
    <property type="match status" value="1"/>
</dbReference>
<dbReference type="eggNOG" id="KOG3586">
    <property type="taxonomic scope" value="Eukaryota"/>
</dbReference>
<sequence length="263" mass="30288">MALSSRAQAFSVEALVGRTSKRKRQDPRKEAPPELQEKEDGKEEERSGATGKKSEQPSETLEEKDAIQVELQGSELWKRFHAIGTEMIITKAGRRMFPSVRVKVKGLDPGKQYYVIMDVVPVDSKRYRYVYHSSQWMVAGNTDHSCITPRLYVHPDSPCSGEAWMRQIISFDRVKLTNNEMDDKDQIILQSMHKYKPRVHVMEQDSRASLSWIQSLPTEGVKTFSFEETEFTTVTAYQNQQITKLKIDRNPFAKGFRDPGRNK</sequence>
<dbReference type="Proteomes" id="UP000052978">
    <property type="component" value="Unassembled WGS sequence"/>
</dbReference>
<dbReference type="AlphaFoldDB" id="S7N460"/>
<evidence type="ECO:0000256" key="3">
    <source>
        <dbReference type="ARBA" id="ARBA00023125"/>
    </source>
</evidence>
<dbReference type="SMART" id="SM00425">
    <property type="entry name" value="TBOX"/>
    <property type="match status" value="1"/>
</dbReference>
<feature type="compositionally biased region" description="Basic and acidic residues" evidence="7">
    <location>
        <begin position="27"/>
        <end position="64"/>
    </location>
</feature>
<dbReference type="GO" id="GO:0045893">
    <property type="term" value="P:positive regulation of DNA-templated transcription"/>
    <property type="evidence" value="ECO:0007669"/>
    <property type="project" value="InterPro"/>
</dbReference>
<evidence type="ECO:0000313" key="9">
    <source>
        <dbReference type="EMBL" id="EPQ11821.1"/>
    </source>
</evidence>
<dbReference type="GO" id="GO:0001708">
    <property type="term" value="P:cell fate specification"/>
    <property type="evidence" value="ECO:0007669"/>
    <property type="project" value="TreeGrafter"/>
</dbReference>
<keyword evidence="2" id="KW-0805">Transcription regulation</keyword>
<evidence type="ECO:0000256" key="1">
    <source>
        <dbReference type="ARBA" id="ARBA00004123"/>
    </source>
</evidence>
<dbReference type="InterPro" id="IPR018186">
    <property type="entry name" value="TF_T-box_CS"/>
</dbReference>
<evidence type="ECO:0000256" key="2">
    <source>
        <dbReference type="ARBA" id="ARBA00023015"/>
    </source>
</evidence>
<name>S7N460_MYOBR</name>
<dbReference type="PANTHER" id="PTHR11267">
    <property type="entry name" value="T-BOX PROTEIN-RELATED"/>
    <property type="match status" value="1"/>
</dbReference>
<dbReference type="PANTHER" id="PTHR11267:SF116">
    <property type="entry name" value="T-BOX TRANSCRIPTION FACTOR TBX22"/>
    <property type="match status" value="1"/>
</dbReference>
<dbReference type="InterPro" id="IPR036960">
    <property type="entry name" value="T-box_sf"/>
</dbReference>
<dbReference type="EMBL" id="KE163399">
    <property type="protein sequence ID" value="EPQ11821.1"/>
    <property type="molecule type" value="Genomic_DNA"/>
</dbReference>
<keyword evidence="10" id="KW-1185">Reference proteome</keyword>
<feature type="region of interest" description="Disordered" evidence="7">
    <location>
        <begin position="14"/>
        <end position="64"/>
    </location>
</feature>
<dbReference type="PROSITE" id="PS01264">
    <property type="entry name" value="TBOX_2"/>
    <property type="match status" value="1"/>
</dbReference>